<protein>
    <submittedName>
        <fullName evidence="2">Uncharacterized protein</fullName>
    </submittedName>
</protein>
<accession>A0A0D2AJ36</accession>
<keyword evidence="1" id="KW-1133">Transmembrane helix</keyword>
<dbReference type="OrthoDB" id="5428055at2759"/>
<name>A0A0D2AJ36_9PEZI</name>
<proteinExistence type="predicted"/>
<dbReference type="InParanoid" id="A0A0D2AJ36"/>
<dbReference type="VEuPathDB" id="FungiDB:PV09_02962"/>
<organism evidence="2 3">
    <name type="scientific">Verruconis gallopava</name>
    <dbReference type="NCBI Taxonomy" id="253628"/>
    <lineage>
        <taxon>Eukaryota</taxon>
        <taxon>Fungi</taxon>
        <taxon>Dikarya</taxon>
        <taxon>Ascomycota</taxon>
        <taxon>Pezizomycotina</taxon>
        <taxon>Dothideomycetes</taxon>
        <taxon>Pleosporomycetidae</taxon>
        <taxon>Venturiales</taxon>
        <taxon>Sympoventuriaceae</taxon>
        <taxon>Verruconis</taxon>
    </lineage>
</organism>
<dbReference type="GeneID" id="27310935"/>
<dbReference type="RefSeq" id="XP_016216399.1">
    <property type="nucleotide sequence ID" value="XM_016356093.1"/>
</dbReference>
<evidence type="ECO:0000313" key="2">
    <source>
        <dbReference type="EMBL" id="KIW06530.1"/>
    </source>
</evidence>
<feature type="transmembrane region" description="Helical" evidence="1">
    <location>
        <begin position="524"/>
        <end position="542"/>
    </location>
</feature>
<dbReference type="AlphaFoldDB" id="A0A0D2AJ36"/>
<evidence type="ECO:0000313" key="3">
    <source>
        <dbReference type="Proteomes" id="UP000053259"/>
    </source>
</evidence>
<keyword evidence="3" id="KW-1185">Reference proteome</keyword>
<dbReference type="STRING" id="253628.A0A0D2AJ36"/>
<evidence type="ECO:0000256" key="1">
    <source>
        <dbReference type="SAM" id="Phobius"/>
    </source>
</evidence>
<dbReference type="HOGENOM" id="CLU_437561_0_0_1"/>
<keyword evidence="1" id="KW-0472">Membrane</keyword>
<keyword evidence="1" id="KW-0812">Transmembrane</keyword>
<feature type="transmembrane region" description="Helical" evidence="1">
    <location>
        <begin position="554"/>
        <end position="574"/>
    </location>
</feature>
<gene>
    <name evidence="2" type="ORF">PV09_02962</name>
</gene>
<sequence length="625" mass="71385">MTAADAVAEDTLVAPCSADAPTITQPPEETENISLTGCGTCVISPPTILCEACCTWCHNCGRAIRSAASNHLDNVRDSIYRRPLASPRSEPDVETKRNLGAVLGVGIEHFLGDNSDDKVPLSLSQKLKDLCLPAVLAEVQYRSNPTSKAVVSRRAWLDDRYISPKEQECCRKYCNPLSACDLYEHLKDSNVQRRLLYIEDLDAYYLSSLIQTVVDYHTCPLKDAFESHFEFRTKLCLEHKPEHPEYRISMHMNFPVTVPEAFKVDHSKLHNWKDTSFANKQRRASKRNPISGIYTARKTIEICGKGFENYTVWAFFDVLHDRERIEEKNEDDFPYETSNGLIHEDQIVFKNKLDANKPFFDVRPYALRILDCVVQESVFRWKDAIQPFKDPFTVHEQRINNISTQSRESGQRFHHNVEEAYDQTHRWIHLFMNLEVELSGLVGKLEKFLALDGNLKFFSDPSFAHADRTSLRIRRIENGLDDLKEIHCTLKGHLQSCNRYKDKLDHTLKLEAEKRSAKTAQTTMMTVYIVTPIMVGIGICSMNENLIPVSLHKVSLVVVFLGVFIAFYFLQFFLSVMNDVSKWCGYVTRAIGAGLVASCKSIQRYVQDIQGRTWARPDPDIAENA</sequence>
<dbReference type="Proteomes" id="UP000053259">
    <property type="component" value="Unassembled WGS sequence"/>
</dbReference>
<reference evidence="2 3" key="1">
    <citation type="submission" date="2015-01" db="EMBL/GenBank/DDBJ databases">
        <title>The Genome Sequence of Ochroconis gallopava CBS43764.</title>
        <authorList>
            <consortium name="The Broad Institute Genomics Platform"/>
            <person name="Cuomo C."/>
            <person name="de Hoog S."/>
            <person name="Gorbushina A."/>
            <person name="Stielow B."/>
            <person name="Teixiera M."/>
            <person name="Abouelleil A."/>
            <person name="Chapman S.B."/>
            <person name="Priest M."/>
            <person name="Young S.K."/>
            <person name="Wortman J."/>
            <person name="Nusbaum C."/>
            <person name="Birren B."/>
        </authorList>
    </citation>
    <scope>NUCLEOTIDE SEQUENCE [LARGE SCALE GENOMIC DNA]</scope>
    <source>
        <strain evidence="2 3">CBS 43764</strain>
    </source>
</reference>
<dbReference type="EMBL" id="KN847535">
    <property type="protein sequence ID" value="KIW06530.1"/>
    <property type="molecule type" value="Genomic_DNA"/>
</dbReference>